<keyword evidence="4 7" id="KW-1133">Transmembrane helix</keyword>
<keyword evidence="5 7" id="KW-0472">Membrane</keyword>
<reference evidence="10 11" key="1">
    <citation type="journal article" date="2021" name="Genome Biol. Evol.">
        <title>Complete Genome Sequencing of a Novel Gloeobacter Species from a Waterfall Cave in Mexico.</title>
        <authorList>
            <person name="Saw J.H."/>
            <person name="Cardona T."/>
            <person name="Montejano G."/>
        </authorList>
    </citation>
    <scope>NUCLEOTIDE SEQUENCE [LARGE SCALE GENOMIC DNA]</scope>
    <source>
        <strain evidence="10">MG652769</strain>
    </source>
</reference>
<evidence type="ECO:0000256" key="7">
    <source>
        <dbReference type="SAM" id="Phobius"/>
    </source>
</evidence>
<feature type="transmembrane region" description="Helical" evidence="7">
    <location>
        <begin position="329"/>
        <end position="362"/>
    </location>
</feature>
<evidence type="ECO:0000313" key="10">
    <source>
        <dbReference type="EMBL" id="UFP94781.1"/>
    </source>
</evidence>
<evidence type="ECO:0000256" key="1">
    <source>
        <dbReference type="ARBA" id="ARBA00004651"/>
    </source>
</evidence>
<dbReference type="PANTHER" id="PTHR30572">
    <property type="entry name" value="MEMBRANE COMPONENT OF TRANSPORTER-RELATED"/>
    <property type="match status" value="1"/>
</dbReference>
<dbReference type="PANTHER" id="PTHR30572:SF4">
    <property type="entry name" value="ABC TRANSPORTER PERMEASE YTRF"/>
    <property type="match status" value="1"/>
</dbReference>
<comment type="similarity">
    <text evidence="6">Belongs to the ABC-4 integral membrane protein family.</text>
</comment>
<accession>A0ABY3PM72</accession>
<organism evidence="10 11">
    <name type="scientific">Gloeobacter morelensis MG652769</name>
    <dbReference type="NCBI Taxonomy" id="2781736"/>
    <lineage>
        <taxon>Bacteria</taxon>
        <taxon>Bacillati</taxon>
        <taxon>Cyanobacteriota</taxon>
        <taxon>Cyanophyceae</taxon>
        <taxon>Gloeobacterales</taxon>
        <taxon>Gloeobacteraceae</taxon>
        <taxon>Gloeobacter</taxon>
        <taxon>Gloeobacter morelensis</taxon>
    </lineage>
</organism>
<protein>
    <submittedName>
        <fullName evidence="10">ABC transporter permease</fullName>
    </submittedName>
</protein>
<sequence>MPPSPPPAASGCTCRTRVSTLGANKLRSSLTMLGIVIGNASVIAMAGIGQGSQTLIAGKLEAYGTNRITVFTQTEDPEGYVFPDSKLVLSDAEAIRTQVPAVRAVAPIIEVRYPLFVGSRRAATYVRGTTPDFARVQNFAVGRGRLFSPDEVQREAQVVILGATTAGKLFGRSAPIGREVTINNLAFRVIGLLKPKGSFAGDNPDETAVVPVTTMANRVVGRRSAYGTPITYLEAMAVDSTQIRAAGFQMLNVLERLHGRKDVILSANKSFIDLANQVSGALSLLLSLVAAVSLLVGGIGIMNMMLVSVGERTQEIGLRKAIGAKQRDILSQFLLEAVLLSAAGGLVGIAVGIGATVPLAWFTPIEPVIPWSAVLLAVGVSGTIGLVFGVFPARQAARLDPIAALRSS</sequence>
<evidence type="ECO:0000256" key="6">
    <source>
        <dbReference type="ARBA" id="ARBA00038076"/>
    </source>
</evidence>
<comment type="subcellular location">
    <subcellularLocation>
        <location evidence="1">Cell membrane</location>
        <topology evidence="1">Multi-pass membrane protein</topology>
    </subcellularLocation>
</comment>
<dbReference type="EMBL" id="CP063845">
    <property type="protein sequence ID" value="UFP94781.1"/>
    <property type="molecule type" value="Genomic_DNA"/>
</dbReference>
<keyword evidence="2" id="KW-1003">Cell membrane</keyword>
<dbReference type="Proteomes" id="UP001054846">
    <property type="component" value="Chromosome"/>
</dbReference>
<evidence type="ECO:0000256" key="5">
    <source>
        <dbReference type="ARBA" id="ARBA00023136"/>
    </source>
</evidence>
<dbReference type="Pfam" id="PF02687">
    <property type="entry name" value="FtsX"/>
    <property type="match status" value="1"/>
</dbReference>
<evidence type="ECO:0000256" key="3">
    <source>
        <dbReference type="ARBA" id="ARBA00022692"/>
    </source>
</evidence>
<feature type="domain" description="ABC3 transporter permease C-terminal" evidence="8">
    <location>
        <begin position="288"/>
        <end position="401"/>
    </location>
</feature>
<evidence type="ECO:0000313" key="11">
    <source>
        <dbReference type="Proteomes" id="UP001054846"/>
    </source>
</evidence>
<dbReference type="InterPro" id="IPR025857">
    <property type="entry name" value="MacB_PCD"/>
</dbReference>
<evidence type="ECO:0000259" key="9">
    <source>
        <dbReference type="Pfam" id="PF12704"/>
    </source>
</evidence>
<evidence type="ECO:0000256" key="2">
    <source>
        <dbReference type="ARBA" id="ARBA00022475"/>
    </source>
</evidence>
<proteinExistence type="inferred from homology"/>
<keyword evidence="11" id="KW-1185">Reference proteome</keyword>
<evidence type="ECO:0000256" key="4">
    <source>
        <dbReference type="ARBA" id="ARBA00022989"/>
    </source>
</evidence>
<dbReference type="InterPro" id="IPR050250">
    <property type="entry name" value="Macrolide_Exporter_MacB"/>
</dbReference>
<dbReference type="InterPro" id="IPR003838">
    <property type="entry name" value="ABC3_permease_C"/>
</dbReference>
<evidence type="ECO:0000259" key="8">
    <source>
        <dbReference type="Pfam" id="PF02687"/>
    </source>
</evidence>
<name>A0ABY3PM72_9CYAN</name>
<gene>
    <name evidence="10" type="ORF">ISF26_00560</name>
</gene>
<feature type="transmembrane region" description="Helical" evidence="7">
    <location>
        <begin position="284"/>
        <end position="309"/>
    </location>
</feature>
<keyword evidence="3 7" id="KW-0812">Transmembrane</keyword>
<dbReference type="Pfam" id="PF12704">
    <property type="entry name" value="MacB_PCD"/>
    <property type="match status" value="1"/>
</dbReference>
<feature type="transmembrane region" description="Helical" evidence="7">
    <location>
        <begin position="368"/>
        <end position="391"/>
    </location>
</feature>
<feature type="domain" description="MacB-like periplasmic core" evidence="9">
    <location>
        <begin position="28"/>
        <end position="249"/>
    </location>
</feature>